<dbReference type="Pfam" id="PF07715">
    <property type="entry name" value="Plug"/>
    <property type="match status" value="1"/>
</dbReference>
<evidence type="ECO:0000256" key="7">
    <source>
        <dbReference type="ARBA" id="ARBA00023065"/>
    </source>
</evidence>
<evidence type="ECO:0000256" key="4">
    <source>
        <dbReference type="ARBA" id="ARBA00022496"/>
    </source>
</evidence>
<evidence type="ECO:0000256" key="10">
    <source>
        <dbReference type="ARBA" id="ARBA00023237"/>
    </source>
</evidence>
<evidence type="ECO:0000256" key="12">
    <source>
        <dbReference type="RuleBase" id="RU003357"/>
    </source>
</evidence>
<organism evidence="16 17">
    <name type="scientific">Flavobacterium branchiophilum</name>
    <dbReference type="NCBI Taxonomy" id="55197"/>
    <lineage>
        <taxon>Bacteria</taxon>
        <taxon>Pseudomonadati</taxon>
        <taxon>Bacteroidota</taxon>
        <taxon>Flavobacteriia</taxon>
        <taxon>Flavobacteriales</taxon>
        <taxon>Flavobacteriaceae</taxon>
        <taxon>Flavobacterium</taxon>
    </lineage>
</organism>
<dbReference type="GO" id="GO:0009279">
    <property type="term" value="C:cell outer membrane"/>
    <property type="evidence" value="ECO:0007669"/>
    <property type="project" value="UniProtKB-SubCell"/>
</dbReference>
<feature type="signal peptide" evidence="13">
    <location>
        <begin position="1"/>
        <end position="22"/>
    </location>
</feature>
<evidence type="ECO:0000313" key="17">
    <source>
        <dbReference type="Proteomes" id="UP000320773"/>
    </source>
</evidence>
<keyword evidence="2 11" id="KW-0813">Transport</keyword>
<keyword evidence="4" id="KW-0410">Iron transport</keyword>
<keyword evidence="9 11" id="KW-0472">Membrane</keyword>
<evidence type="ECO:0000256" key="3">
    <source>
        <dbReference type="ARBA" id="ARBA00022452"/>
    </source>
</evidence>
<evidence type="ECO:0000256" key="6">
    <source>
        <dbReference type="ARBA" id="ARBA00023004"/>
    </source>
</evidence>
<dbReference type="SUPFAM" id="SSF56935">
    <property type="entry name" value="Porins"/>
    <property type="match status" value="1"/>
</dbReference>
<dbReference type="InterPro" id="IPR000531">
    <property type="entry name" value="Beta-barrel_TonB"/>
</dbReference>
<proteinExistence type="inferred from homology"/>
<evidence type="ECO:0000259" key="14">
    <source>
        <dbReference type="Pfam" id="PF00593"/>
    </source>
</evidence>
<dbReference type="InterPro" id="IPR012910">
    <property type="entry name" value="Plug_dom"/>
</dbReference>
<evidence type="ECO:0000259" key="15">
    <source>
        <dbReference type="Pfam" id="PF07715"/>
    </source>
</evidence>
<sequence>MRSKFKWIYTLLLALAMQFSFAQEKTVTGVVSDATGTLPGANVVVQGTKNSTQTDLDGKYTIKVKQGDVLVFSYVGMNNSTVKVGASNNYNVKLASGKELETVVVTGSLGIKKKKDEVTNSFTVISAKEMGAAANPNAIRSLTGKVAGLQINNVSNGVNGNTTVKLRTPISFSTSGDALIIIDGVPSNAQNFASMPPSMIESVNVIKGAQGAAIYGELGVGGVIVVTTKKAIKGEKVSVEYNSAVDFETISFVPKKQLKYGQGWSGAWDQVENGGWGELFDGSIRPVGLLQPNGTYIQAPYTGIKDNLKQFYKSGSIIQNGVTIRMGSENAYANFSADNQLRDFVVKGDNFKRSNFLFKGGVSGKRWSVDGQFNYRTSKTNQSNAGTTLLELQQGAANIPIGLFDNGDGQAGWTVYYNNPFWRRDNNRLEENIDFYNTAANISFKVNKNLTLKYNAGIRNTINKQISYQNELIETIPEGVGSIGQVSSFYQFVQNSRNFYGDLMLDLKYDLAENLSFSGLIGHNMIKNTSNTISQGGQNLDIPGWYHIQNVLSPDSPSSLVNSVSEYTSTAEFANLDFSFKDYLFFNLTGRYEHVSQLLPGNRDYFYPSAGVSFMPTKWKDLTSTKISYLKIFANYTSVGNTQAVSNYRVLNYGSLGTGFPYANTGNSFNDQYSYVDPNIKPEYYKTIEAGFVLGMFDDKVTLDFAAFKTDTKNAISSVSTSSSTGNLTKLANVGSIATKGLEASLTFAPFKRDNFNWTTSVNFSTYRNEVVSLEGSNKTVTLYNVNDAANSNINGAIVATVGQPFPFLQGSDWLRDDQGRVIINATTGLPSVNPVQQNLGKVTPDYTLGLTNNFNYKGFGLSFTMDYRKGGKLFSETIYNMTWSGHLEETADYDRNQGFIYPNSVLSTTGQPNTTVYTASGYGSNGSIAYANTLAGLGAHNVVDATAFKLREVSLSYSLPAKYTEKLGLTSLKFSINARNPIIILASNNKGYTDPEASSVYDATTTNAAKRATSAANTNAAASGFSQVAQYPSTRTFGFALNVGF</sequence>
<keyword evidence="10 11" id="KW-0998">Cell outer membrane</keyword>
<comment type="similarity">
    <text evidence="11 12">Belongs to the TonB-dependent receptor family.</text>
</comment>
<dbReference type="Pfam" id="PF13715">
    <property type="entry name" value="CarbopepD_reg_2"/>
    <property type="match status" value="1"/>
</dbReference>
<dbReference type="Gene3D" id="2.40.170.20">
    <property type="entry name" value="TonB-dependent receptor, beta-barrel domain"/>
    <property type="match status" value="1"/>
</dbReference>
<dbReference type="RefSeq" id="WP_089079712.1">
    <property type="nucleotide sequence ID" value="NZ_VFPJ01000001.1"/>
</dbReference>
<keyword evidence="5 11" id="KW-0812">Transmembrane</keyword>
<keyword evidence="6" id="KW-0408">Iron</keyword>
<feature type="domain" description="TonB-dependent receptor-like beta-barrel" evidence="14">
    <location>
        <begin position="381"/>
        <end position="924"/>
    </location>
</feature>
<evidence type="ECO:0000256" key="13">
    <source>
        <dbReference type="SAM" id="SignalP"/>
    </source>
</evidence>
<accession>A0A543G664</accession>
<feature type="chain" id="PRO_5022007531" evidence="13">
    <location>
        <begin position="23"/>
        <end position="1046"/>
    </location>
</feature>
<dbReference type="AlphaFoldDB" id="A0A543G664"/>
<dbReference type="Pfam" id="PF00593">
    <property type="entry name" value="TonB_dep_Rec_b-barrel"/>
    <property type="match status" value="1"/>
</dbReference>
<keyword evidence="7" id="KW-0406">Ion transport</keyword>
<dbReference type="NCBIfam" id="TIGR04056">
    <property type="entry name" value="OMP_RagA_SusC"/>
    <property type="match status" value="1"/>
</dbReference>
<dbReference type="Gene3D" id="2.170.130.10">
    <property type="entry name" value="TonB-dependent receptor, plug domain"/>
    <property type="match status" value="1"/>
</dbReference>
<evidence type="ECO:0000256" key="1">
    <source>
        <dbReference type="ARBA" id="ARBA00004571"/>
    </source>
</evidence>
<evidence type="ECO:0000256" key="11">
    <source>
        <dbReference type="PROSITE-ProRule" id="PRU01360"/>
    </source>
</evidence>
<evidence type="ECO:0000256" key="9">
    <source>
        <dbReference type="ARBA" id="ARBA00023136"/>
    </source>
</evidence>
<comment type="caution">
    <text evidence="16">The sequence shown here is derived from an EMBL/GenBank/DDBJ whole genome shotgun (WGS) entry which is preliminary data.</text>
</comment>
<dbReference type="InterPro" id="IPR036942">
    <property type="entry name" value="Beta-barrel_TonB_sf"/>
</dbReference>
<evidence type="ECO:0000256" key="5">
    <source>
        <dbReference type="ARBA" id="ARBA00022692"/>
    </source>
</evidence>
<evidence type="ECO:0000256" key="8">
    <source>
        <dbReference type="ARBA" id="ARBA00023077"/>
    </source>
</evidence>
<evidence type="ECO:0000313" key="16">
    <source>
        <dbReference type="EMBL" id="TQM41474.1"/>
    </source>
</evidence>
<dbReference type="PROSITE" id="PS52016">
    <property type="entry name" value="TONB_DEPENDENT_REC_3"/>
    <property type="match status" value="1"/>
</dbReference>
<dbReference type="Proteomes" id="UP000320773">
    <property type="component" value="Unassembled WGS sequence"/>
</dbReference>
<dbReference type="PANTHER" id="PTHR32552:SF81">
    <property type="entry name" value="TONB-DEPENDENT OUTER MEMBRANE RECEPTOR"/>
    <property type="match status" value="1"/>
</dbReference>
<dbReference type="InterPro" id="IPR037066">
    <property type="entry name" value="Plug_dom_sf"/>
</dbReference>
<dbReference type="GO" id="GO:0006826">
    <property type="term" value="P:iron ion transport"/>
    <property type="evidence" value="ECO:0007669"/>
    <property type="project" value="UniProtKB-KW"/>
</dbReference>
<dbReference type="SUPFAM" id="SSF49464">
    <property type="entry name" value="Carboxypeptidase regulatory domain-like"/>
    <property type="match status" value="1"/>
</dbReference>
<evidence type="ECO:0000256" key="2">
    <source>
        <dbReference type="ARBA" id="ARBA00022448"/>
    </source>
</evidence>
<feature type="domain" description="TonB-dependent receptor plug" evidence="15">
    <location>
        <begin position="115"/>
        <end position="223"/>
    </location>
</feature>
<keyword evidence="3 11" id="KW-1134">Transmembrane beta strand</keyword>
<keyword evidence="8 12" id="KW-0798">TonB box</keyword>
<keyword evidence="13" id="KW-0732">Signal</keyword>
<reference evidence="16 17" key="1">
    <citation type="submission" date="2019-06" db="EMBL/GenBank/DDBJ databases">
        <title>Genomic Encyclopedia of Archaeal and Bacterial Type Strains, Phase II (KMG-II): from individual species to whole genera.</title>
        <authorList>
            <person name="Goeker M."/>
        </authorList>
    </citation>
    <scope>NUCLEOTIDE SEQUENCE [LARGE SCALE GENOMIC DNA]</scope>
    <source>
        <strain evidence="16 17">DSM 24789</strain>
    </source>
</reference>
<dbReference type="Gene3D" id="2.60.40.1120">
    <property type="entry name" value="Carboxypeptidase-like, regulatory domain"/>
    <property type="match status" value="1"/>
</dbReference>
<dbReference type="PANTHER" id="PTHR32552">
    <property type="entry name" value="FERRICHROME IRON RECEPTOR-RELATED"/>
    <property type="match status" value="1"/>
</dbReference>
<dbReference type="InterPro" id="IPR008969">
    <property type="entry name" value="CarboxyPept-like_regulatory"/>
</dbReference>
<dbReference type="InterPro" id="IPR023996">
    <property type="entry name" value="TonB-dep_OMP_SusC/RagA"/>
</dbReference>
<protein>
    <submittedName>
        <fullName evidence="16">TonB-linked SusC/RagA family outer membrane protein</fullName>
    </submittedName>
</protein>
<comment type="subcellular location">
    <subcellularLocation>
        <location evidence="1 11">Cell outer membrane</location>
        <topology evidence="1 11">Multi-pass membrane protein</topology>
    </subcellularLocation>
</comment>
<dbReference type="EMBL" id="VFPJ01000001">
    <property type="protein sequence ID" value="TQM41474.1"/>
    <property type="molecule type" value="Genomic_DNA"/>
</dbReference>
<name>A0A543G664_9FLAO</name>
<gene>
    <name evidence="16" type="ORF">BC670_2440</name>
</gene>
<dbReference type="InterPro" id="IPR039426">
    <property type="entry name" value="TonB-dep_rcpt-like"/>
</dbReference>